<reference evidence="2" key="1">
    <citation type="journal article" date="2014" name="Int. J. Syst. Evol. Microbiol.">
        <title>Complete genome sequence of Corynebacterium casei LMG S-19264T (=DSM 44701T), isolated from a smear-ripened cheese.</title>
        <authorList>
            <consortium name="US DOE Joint Genome Institute (JGI-PGF)"/>
            <person name="Walter F."/>
            <person name="Albersmeier A."/>
            <person name="Kalinowski J."/>
            <person name="Ruckert C."/>
        </authorList>
    </citation>
    <scope>NUCLEOTIDE SEQUENCE</scope>
    <source>
        <strain evidence="2">CGMCC 1.15034</strain>
    </source>
</reference>
<keyword evidence="1" id="KW-0812">Transmembrane</keyword>
<evidence type="ECO:0000256" key="1">
    <source>
        <dbReference type="SAM" id="Phobius"/>
    </source>
</evidence>
<dbReference type="AlphaFoldDB" id="A0AA88B633"/>
<proteinExistence type="predicted"/>
<accession>A0AA88B633</accession>
<evidence type="ECO:0000313" key="3">
    <source>
        <dbReference type="Proteomes" id="UP000625079"/>
    </source>
</evidence>
<dbReference type="Proteomes" id="UP000625079">
    <property type="component" value="Unassembled WGS sequence"/>
</dbReference>
<gene>
    <name evidence="2" type="ORF">GCM10010987_21890</name>
</gene>
<keyword evidence="1" id="KW-0472">Membrane</keyword>
<sequence length="77" mass="7979">MPVWLSAGLWGLLGASSLVLGAALAYLATMPRWANASIMSFGCGVLISAVAYDLLEYGYQEGGIWPIVVGALFGSIA</sequence>
<feature type="transmembrane region" description="Helical" evidence="1">
    <location>
        <begin position="37"/>
        <end position="55"/>
    </location>
</feature>
<protein>
    <recommendedName>
        <fullName evidence="4">ZIP family metal transporter</fullName>
    </recommendedName>
</protein>
<reference evidence="2" key="2">
    <citation type="submission" date="2022-12" db="EMBL/GenBank/DDBJ databases">
        <authorList>
            <person name="Sun Q."/>
            <person name="Zhou Y."/>
        </authorList>
    </citation>
    <scope>NUCLEOTIDE SEQUENCE</scope>
    <source>
        <strain evidence="2">CGMCC 1.15034</strain>
    </source>
</reference>
<organism evidence="2 3">
    <name type="scientific">Bradyrhizobium guangdongense</name>
    <dbReference type="NCBI Taxonomy" id="1325090"/>
    <lineage>
        <taxon>Bacteria</taxon>
        <taxon>Pseudomonadati</taxon>
        <taxon>Pseudomonadota</taxon>
        <taxon>Alphaproteobacteria</taxon>
        <taxon>Hyphomicrobiales</taxon>
        <taxon>Nitrobacteraceae</taxon>
        <taxon>Bradyrhizobium</taxon>
    </lineage>
</organism>
<keyword evidence="1" id="KW-1133">Transmembrane helix</keyword>
<dbReference type="EMBL" id="BMHC01000002">
    <property type="protein sequence ID" value="GGI22936.1"/>
    <property type="molecule type" value="Genomic_DNA"/>
</dbReference>
<name>A0AA88B633_9BRAD</name>
<evidence type="ECO:0000313" key="2">
    <source>
        <dbReference type="EMBL" id="GGI22936.1"/>
    </source>
</evidence>
<evidence type="ECO:0008006" key="4">
    <source>
        <dbReference type="Google" id="ProtNLM"/>
    </source>
</evidence>
<comment type="caution">
    <text evidence="2">The sequence shown here is derived from an EMBL/GenBank/DDBJ whole genome shotgun (WGS) entry which is preliminary data.</text>
</comment>